<feature type="signal peptide" evidence="3">
    <location>
        <begin position="1"/>
        <end position="21"/>
    </location>
</feature>
<feature type="compositionally biased region" description="Polar residues" evidence="2">
    <location>
        <begin position="148"/>
        <end position="168"/>
    </location>
</feature>
<accession>A0A1V8M9X4</accession>
<evidence type="ECO:0000259" key="4">
    <source>
        <dbReference type="Pfam" id="PF25800"/>
    </source>
</evidence>
<evidence type="ECO:0000256" key="2">
    <source>
        <dbReference type="SAM" id="MobiDB-lite"/>
    </source>
</evidence>
<dbReference type="InterPro" id="IPR020012">
    <property type="entry name" value="LysM_FimV"/>
</dbReference>
<keyword evidence="3" id="KW-0732">Signal</keyword>
<evidence type="ECO:0000313" key="5">
    <source>
        <dbReference type="EMBL" id="OQK18359.1"/>
    </source>
</evidence>
<proteinExistence type="predicted"/>
<dbReference type="Gene3D" id="1.20.58.2200">
    <property type="match status" value="1"/>
</dbReference>
<dbReference type="NCBIfam" id="TIGR03505">
    <property type="entry name" value="FimV_core"/>
    <property type="match status" value="1"/>
</dbReference>
<dbReference type="Gene3D" id="3.10.350.10">
    <property type="entry name" value="LysM domain"/>
    <property type="match status" value="1"/>
</dbReference>
<keyword evidence="6" id="KW-1185">Reference proteome</keyword>
<gene>
    <name evidence="5" type="ORF">AU255_11240</name>
</gene>
<dbReference type="EMBL" id="LPUF01000001">
    <property type="protein sequence ID" value="OQK18359.1"/>
    <property type="molecule type" value="Genomic_DNA"/>
</dbReference>
<evidence type="ECO:0000256" key="3">
    <source>
        <dbReference type="SAM" id="SignalP"/>
    </source>
</evidence>
<name>A0A1V8M9X4_9GAMM</name>
<sequence length="829" mass="91793">MRKLTKTIVTMSLLAPMAAHSLGVGEIKLHSTLNQKLNAEIALSLSAGEHVDDIRVNLATPDQFEKLGIAWNYFISKVKFKPIVKSNGKTVIQVTSDQVLQEPILDFLVEVSWPNGEIYKEYTVLIDPPVVYQQGITDMAVVPTVNPQKSSNLAETEPTTQNDFNSLTVKDEYGPTTRNDSLWKVAEKVNQYEDVSVEQMMMALYKANPTVFYKKNVNALMAGETLKIPQKTEIIKLSKAQARSQFNRQMVAWEGRIAEEPEHIVVSELEPQVQEASDSSTKLTLESPSEDAIAQSAALTANTTEAENLATENLQLQERLANLEKQFAIMQEIMAIKDQQLAAMQNAQLAPELKYDTSLDQNILGNTEGIEEQENSETISAEPSASIESTVQAEQDINSQEYTAKNVSLAKEELKQTSVDKGQADNDSGINYFYFGTGLLVLFGFSWLLGRRRQTEEEINENSIFSSARKISAAGTQEKITLPVLDKNDSYDIGAVGESSFLSEFAPGDFDVFESDHAEVDPSSETDVYLAYGRYQQAEALMRHAIADHPEKDEYKLKLLEIFYASENKVGFENYANELVALGMQTDIDFWSKVSEMGKELIPDCILFSTGQGEAEFEAIGVPPDDYLNASHNIANDNIGLVAEAISKSDSKDSKSIEADFDLNSLSIVDSVDTNNKVNLDKADITEIDQDIESIDFDLSRFESIETSDNNEPDLVSDLETIDFNSSDITEPKNGSESVKLAENNDFDFDFDFDEVPAASAIETTDSVKNDTEVSDLTDMDEFETKIDLAKAYIDMGDDAAAKSIAQEVLAQGNDAQKLEAQTIIDRLS</sequence>
<feature type="coiled-coil region" evidence="1">
    <location>
        <begin position="306"/>
        <end position="333"/>
    </location>
</feature>
<evidence type="ECO:0000256" key="1">
    <source>
        <dbReference type="SAM" id="Coils"/>
    </source>
</evidence>
<dbReference type="Proteomes" id="UP000191980">
    <property type="component" value="Unassembled WGS sequence"/>
</dbReference>
<dbReference type="InterPro" id="IPR020011">
    <property type="entry name" value="FimV_C"/>
</dbReference>
<feature type="region of interest" description="Disordered" evidence="2">
    <location>
        <begin position="148"/>
        <end position="173"/>
    </location>
</feature>
<organism evidence="5 6">
    <name type="scientific">Methyloprofundus sedimenti</name>
    <dbReference type="NCBI Taxonomy" id="1420851"/>
    <lineage>
        <taxon>Bacteria</taxon>
        <taxon>Pseudomonadati</taxon>
        <taxon>Pseudomonadota</taxon>
        <taxon>Gammaproteobacteria</taxon>
        <taxon>Methylococcales</taxon>
        <taxon>Methylococcaceae</taxon>
        <taxon>Methyloprofundus</taxon>
    </lineage>
</organism>
<dbReference type="InterPro" id="IPR036779">
    <property type="entry name" value="LysM_dom_sf"/>
</dbReference>
<feature type="domain" description="FimV N-terminal" evidence="4">
    <location>
        <begin position="22"/>
        <end position="129"/>
    </location>
</feature>
<protein>
    <recommendedName>
        <fullName evidence="4">FimV N-terminal domain-containing protein</fullName>
    </recommendedName>
</protein>
<dbReference type="AlphaFoldDB" id="A0A1V8M9X4"/>
<dbReference type="Pfam" id="PF25800">
    <property type="entry name" value="FimV_N"/>
    <property type="match status" value="1"/>
</dbReference>
<comment type="caution">
    <text evidence="5">The sequence shown here is derived from an EMBL/GenBank/DDBJ whole genome shotgun (WGS) entry which is preliminary data.</text>
</comment>
<reference evidence="5 6" key="1">
    <citation type="submission" date="2015-12" db="EMBL/GenBank/DDBJ databases">
        <authorList>
            <person name="Shamseldin A."/>
            <person name="Moawad H."/>
            <person name="Abd El-Rahim W.M."/>
            <person name="Sadowsky M.J."/>
        </authorList>
    </citation>
    <scope>NUCLEOTIDE SEQUENCE [LARGE SCALE GENOMIC DNA]</scope>
    <source>
        <strain evidence="5 6">WF1</strain>
    </source>
</reference>
<dbReference type="STRING" id="1420851.AU255_11240"/>
<dbReference type="NCBIfam" id="TIGR03504">
    <property type="entry name" value="FimV_Cterm"/>
    <property type="match status" value="1"/>
</dbReference>
<keyword evidence="1" id="KW-0175">Coiled coil</keyword>
<dbReference type="InterPro" id="IPR057840">
    <property type="entry name" value="FimV_N"/>
</dbReference>
<evidence type="ECO:0000313" key="6">
    <source>
        <dbReference type="Proteomes" id="UP000191980"/>
    </source>
</evidence>
<feature type="chain" id="PRO_5012280244" description="FimV N-terminal domain-containing protein" evidence="3">
    <location>
        <begin position="22"/>
        <end position="829"/>
    </location>
</feature>
<dbReference type="InterPro" id="IPR038440">
    <property type="entry name" value="FimV_C_sf"/>
</dbReference>